<gene>
    <name evidence="1" type="ORF">CSW14_08720</name>
</gene>
<evidence type="ECO:0000313" key="2">
    <source>
        <dbReference type="Proteomes" id="UP000287467"/>
    </source>
</evidence>
<dbReference type="EMBL" id="PEMW01000298">
    <property type="protein sequence ID" value="RTI52954.1"/>
    <property type="molecule type" value="Genomic_DNA"/>
</dbReference>
<proteinExistence type="predicted"/>
<dbReference type="AlphaFoldDB" id="A0A430VL53"/>
<accession>A0A430VL53</accession>
<sequence length="32" mass="3580">MSVYRFEDKLPRVHPSAFIAPGAYVVGEGQEE</sequence>
<name>A0A430VL53_THESC</name>
<evidence type="ECO:0000313" key="1">
    <source>
        <dbReference type="EMBL" id="RTI52954.1"/>
    </source>
</evidence>
<dbReference type="Proteomes" id="UP000287467">
    <property type="component" value="Unassembled WGS sequence"/>
</dbReference>
<feature type="non-terminal residue" evidence="1">
    <location>
        <position position="32"/>
    </location>
</feature>
<reference evidence="1 2" key="1">
    <citation type="journal article" date="2019" name="Extremophiles">
        <title>Biogeography of thermophiles and predominance of Thermus scotoductus in domestic water heaters.</title>
        <authorList>
            <person name="Wilpiszeski R.L."/>
            <person name="Zhang Z."/>
            <person name="House C.H."/>
        </authorList>
    </citation>
    <scope>NUCLEOTIDE SEQUENCE [LARGE SCALE GENOMIC DNA]</scope>
    <source>
        <strain evidence="1 2">1_S1</strain>
    </source>
</reference>
<protein>
    <submittedName>
        <fullName evidence="1">Gamma carbonic anhydrase family protein</fullName>
    </submittedName>
</protein>
<comment type="caution">
    <text evidence="1">The sequence shown here is derived from an EMBL/GenBank/DDBJ whole genome shotgun (WGS) entry which is preliminary data.</text>
</comment>
<organism evidence="1 2">
    <name type="scientific">Thermus scotoductus</name>
    <dbReference type="NCBI Taxonomy" id="37636"/>
    <lineage>
        <taxon>Bacteria</taxon>
        <taxon>Thermotogati</taxon>
        <taxon>Deinococcota</taxon>
        <taxon>Deinococci</taxon>
        <taxon>Thermales</taxon>
        <taxon>Thermaceae</taxon>
        <taxon>Thermus</taxon>
    </lineage>
</organism>